<dbReference type="PANTHER" id="PTHR10037">
    <property type="entry name" value="VOLTAGE-GATED CATION CHANNEL CALCIUM AND SODIUM"/>
    <property type="match status" value="1"/>
</dbReference>
<dbReference type="RefSeq" id="XP_013352604.1">
    <property type="nucleotide sequence ID" value="XM_013497150.1"/>
</dbReference>
<evidence type="ECO:0000313" key="9">
    <source>
        <dbReference type="Proteomes" id="UP000030744"/>
    </source>
</evidence>
<keyword evidence="3 6" id="KW-1133">Transmembrane helix</keyword>
<feature type="domain" description="Ion transport" evidence="7">
    <location>
        <begin position="522"/>
        <end position="788"/>
    </location>
</feature>
<sequence length="1180" mass="129932">MEAPRARSFDGGVLGAGFSKAAPHTNSSVTQGTERTDARFSSSRSRAMSSFISTSSTVAMGTAELATARGPWALFCFKVRNARLSRFLLILAVLVDCIGASLEVTNVTFPGSFWAIRLPVFFGFICLVATGACSRGLWSTRRAYFRACSGWLDLFLLLNIAADLIYRLGVDMGWWTYTPVALGIFAILRNMRAWSVLRICRAFRSTINNLTRSANDLAAVCIFVLVFSLLVLVVLLHFYGFACWYRCYPELPLPPEVQESDSCSADSFFWDLDETQPLFCSGYISPCKGSTQCRNIFLHSVTSSCTAEERKRLQDRAWQELQTNEQAGYGVFGVQTLGAAAVALLQGFTQEGWSATMKSLANGDHRSNGIVAYITFPVLVVIGSMLIMNLGIAVLWEAFDAANAVSPARPAILKESEWRVYQLLGTDWLKYLMVELNQKKDSLGALVQSPPCAKTGDAVDEGEFAPIFNGAISNYWYMTRDWLRRAIEIRFPEHKKRMNSLYMKSRAFAFRLATHRAASPVMMVVVVIDMGVLFAQSGRNASLLLSILDLLTSATFVVESIVLLLAFGRRGIKNGFICLDVLIGALAILDGFLALALCPNISDCRASAIESDGFLGVLALISALLRPFRVFKVVKCFCSLRLTAEMVWSLHNSLMPYVMLLFYSCIVVSQLALFFFADPKYLAQHGNDASLNLTRYFNFENAVTALLLFFSILTGESWHLFFKELRQIYGEEEEHVTSDSNQLSDFILSAPSRVAAINTFLYFSLIFLNCLLFNLYGAILISKFIQTQKSIGVKYAAKFIVTCRNAGIPMPVEDALQGQNAQALYTFANMQTEDQRDELIKAITTGSEREKSAKALGEFARKTSVVVDICKTVARKGSRMATRASSGSVLWGRDRSTSNTNSIISMASDRPAKKELIGDTAFDKAAAERGLAQLLERPADKMADRTNEDGSTDIQRADGRSAPRILNITDNGVKLGTSNKAAVKFAADDSAVASPDYAGSRSLAAGADTPEEELSIGELRGMCWSAVKEVLKQAKILLRTTAAAGLAQFTPTDPDSPLLHLAYAGRLVSTDSEAITQPSAVSTSNRQKTEPNSKGVNSLTELNTKSGSSVSSSFRPRNNKVDMRHQEFERLPTCIQFVITNEQQRGGRNDGPERLFQICSMYARRSLYLASAPIQRDRNA</sequence>
<feature type="compositionally biased region" description="Polar residues" evidence="5">
    <location>
        <begin position="24"/>
        <end position="33"/>
    </location>
</feature>
<feature type="transmembrane region" description="Helical" evidence="6">
    <location>
        <begin position="760"/>
        <end position="781"/>
    </location>
</feature>
<reference evidence="8" key="2">
    <citation type="submission" date="2013-10" db="EMBL/GenBank/DDBJ databases">
        <authorList>
            <person name="Aslett M."/>
        </authorList>
    </citation>
    <scope>NUCLEOTIDE SEQUENCE [LARGE SCALE GENOMIC DNA]</scope>
    <source>
        <strain evidence="8">Houghton</strain>
    </source>
</reference>
<keyword evidence="4 6" id="KW-0472">Membrane</keyword>
<feature type="transmembrane region" description="Helical" evidence="6">
    <location>
        <begin position="579"/>
        <end position="602"/>
    </location>
</feature>
<comment type="subcellular location">
    <subcellularLocation>
        <location evidence="1">Membrane</location>
        <topology evidence="1">Multi-pass membrane protein</topology>
    </subcellularLocation>
</comment>
<organism evidence="8 9">
    <name type="scientific">Eimeria mitis</name>
    <dbReference type="NCBI Taxonomy" id="44415"/>
    <lineage>
        <taxon>Eukaryota</taxon>
        <taxon>Sar</taxon>
        <taxon>Alveolata</taxon>
        <taxon>Apicomplexa</taxon>
        <taxon>Conoidasida</taxon>
        <taxon>Coccidia</taxon>
        <taxon>Eucoccidiorida</taxon>
        <taxon>Eimeriorina</taxon>
        <taxon>Eimeriidae</taxon>
        <taxon>Eimeria</taxon>
    </lineage>
</organism>
<feature type="transmembrane region" description="Helical" evidence="6">
    <location>
        <begin position="541"/>
        <end position="567"/>
    </location>
</feature>
<evidence type="ECO:0000256" key="5">
    <source>
        <dbReference type="SAM" id="MobiDB-lite"/>
    </source>
</evidence>
<feature type="domain" description="Ion transport" evidence="7">
    <location>
        <begin position="124"/>
        <end position="403"/>
    </location>
</feature>
<dbReference type="VEuPathDB" id="ToxoDB:EMH_0026240"/>
<name>U6K148_9EIME</name>
<feature type="transmembrane region" description="Helical" evidence="6">
    <location>
        <begin position="370"/>
        <end position="396"/>
    </location>
</feature>
<evidence type="ECO:0000256" key="4">
    <source>
        <dbReference type="ARBA" id="ARBA00023136"/>
    </source>
</evidence>
<feature type="transmembrane region" description="Helical" evidence="6">
    <location>
        <begin position="174"/>
        <end position="197"/>
    </location>
</feature>
<proteinExistence type="predicted"/>
<feature type="transmembrane region" description="Helical" evidence="6">
    <location>
        <begin position="696"/>
        <end position="715"/>
    </location>
</feature>
<feature type="transmembrane region" description="Helical" evidence="6">
    <location>
        <begin position="84"/>
        <end position="102"/>
    </location>
</feature>
<accession>U6K148</accession>
<dbReference type="GO" id="GO:0001518">
    <property type="term" value="C:voltage-gated sodium channel complex"/>
    <property type="evidence" value="ECO:0007669"/>
    <property type="project" value="TreeGrafter"/>
</dbReference>
<dbReference type="OrthoDB" id="332068at2759"/>
<dbReference type="Gene3D" id="1.10.287.70">
    <property type="match status" value="2"/>
</dbReference>
<protein>
    <submittedName>
        <fullName evidence="8">Voltage-gated Ion Channel (VIC) Superfamily, related</fullName>
    </submittedName>
</protein>
<feature type="transmembrane region" description="Helical" evidence="6">
    <location>
        <begin position="614"/>
        <end position="634"/>
    </location>
</feature>
<dbReference type="InterPro" id="IPR005821">
    <property type="entry name" value="Ion_trans_dom"/>
</dbReference>
<keyword evidence="2 6" id="KW-0812">Transmembrane</keyword>
<feature type="transmembrane region" description="Helical" evidence="6">
    <location>
        <begin position="150"/>
        <end position="168"/>
    </location>
</feature>
<feature type="transmembrane region" description="Helical" evidence="6">
    <location>
        <begin position="654"/>
        <end position="676"/>
    </location>
</feature>
<dbReference type="GeneID" id="25377490"/>
<dbReference type="EMBL" id="HG682263">
    <property type="protein sequence ID" value="CDJ30037.1"/>
    <property type="molecule type" value="Genomic_DNA"/>
</dbReference>
<feature type="transmembrane region" description="Helical" evidence="6">
    <location>
        <begin position="114"/>
        <end position="138"/>
    </location>
</feature>
<evidence type="ECO:0000259" key="7">
    <source>
        <dbReference type="Pfam" id="PF00520"/>
    </source>
</evidence>
<evidence type="ECO:0000256" key="2">
    <source>
        <dbReference type="ARBA" id="ARBA00022692"/>
    </source>
</evidence>
<dbReference type="PANTHER" id="PTHR10037:SF62">
    <property type="entry name" value="SODIUM CHANNEL PROTEIN 60E"/>
    <property type="match status" value="1"/>
</dbReference>
<dbReference type="InterPro" id="IPR043203">
    <property type="entry name" value="VGCC_Ca_Na"/>
</dbReference>
<gene>
    <name evidence="8" type="ORF">EMH_0026240</name>
</gene>
<dbReference type="Pfam" id="PF00520">
    <property type="entry name" value="Ion_trans"/>
    <property type="match status" value="2"/>
</dbReference>
<dbReference type="Proteomes" id="UP000030744">
    <property type="component" value="Unassembled WGS sequence"/>
</dbReference>
<feature type="transmembrane region" description="Helical" evidence="6">
    <location>
        <begin position="513"/>
        <end position="535"/>
    </location>
</feature>
<evidence type="ECO:0000313" key="8">
    <source>
        <dbReference type="EMBL" id="CDJ30037.1"/>
    </source>
</evidence>
<feature type="region of interest" description="Disordered" evidence="5">
    <location>
        <begin position="1076"/>
        <end position="1117"/>
    </location>
</feature>
<evidence type="ECO:0000256" key="3">
    <source>
        <dbReference type="ARBA" id="ARBA00022989"/>
    </source>
</evidence>
<dbReference type="Gene3D" id="1.20.120.350">
    <property type="entry name" value="Voltage-gated potassium channels. Chain C"/>
    <property type="match status" value="1"/>
</dbReference>
<dbReference type="GO" id="GO:0005248">
    <property type="term" value="F:voltage-gated sodium channel activity"/>
    <property type="evidence" value="ECO:0007669"/>
    <property type="project" value="TreeGrafter"/>
</dbReference>
<reference evidence="8" key="1">
    <citation type="submission" date="2013-10" db="EMBL/GenBank/DDBJ databases">
        <title>Genomic analysis of the causative agents of coccidiosis in chickens.</title>
        <authorList>
            <person name="Reid A.J."/>
            <person name="Blake D."/>
            <person name="Billington K."/>
            <person name="Browne H."/>
            <person name="Dunn M."/>
            <person name="Hung S."/>
            <person name="Kawahara F."/>
            <person name="Miranda-Saavedra D."/>
            <person name="Mourier T."/>
            <person name="Nagra H."/>
            <person name="Otto T.D."/>
            <person name="Rawlings N."/>
            <person name="Sanchez A."/>
            <person name="Sanders M."/>
            <person name="Subramaniam C."/>
            <person name="Tay Y."/>
            <person name="Dear P."/>
            <person name="Doerig C."/>
            <person name="Gruber A."/>
            <person name="Parkinson J."/>
            <person name="Shirley M."/>
            <person name="Wan K.L."/>
            <person name="Berriman M."/>
            <person name="Tomley F."/>
            <person name="Pain A."/>
        </authorList>
    </citation>
    <scope>NUCLEOTIDE SEQUENCE [LARGE SCALE GENOMIC DNA]</scope>
    <source>
        <strain evidence="8">Houghton</strain>
    </source>
</reference>
<dbReference type="InterPro" id="IPR027359">
    <property type="entry name" value="Volt_channel_dom_sf"/>
</dbReference>
<keyword evidence="9" id="KW-1185">Reference proteome</keyword>
<feature type="region of interest" description="Disordered" evidence="5">
    <location>
        <begin position="17"/>
        <end position="42"/>
    </location>
</feature>
<evidence type="ECO:0000256" key="1">
    <source>
        <dbReference type="ARBA" id="ARBA00004141"/>
    </source>
</evidence>
<feature type="compositionally biased region" description="Polar residues" evidence="5">
    <location>
        <begin position="1076"/>
        <end position="1105"/>
    </location>
</feature>
<feature type="transmembrane region" description="Helical" evidence="6">
    <location>
        <begin position="217"/>
        <end position="239"/>
    </location>
</feature>
<dbReference type="AlphaFoldDB" id="U6K148"/>
<evidence type="ECO:0000256" key="6">
    <source>
        <dbReference type="SAM" id="Phobius"/>
    </source>
</evidence>